<dbReference type="PANTHER" id="PTHR43289:SF6">
    <property type="entry name" value="SERINE_THREONINE-PROTEIN KINASE NEKL-3"/>
    <property type="match status" value="1"/>
</dbReference>
<evidence type="ECO:0000256" key="6">
    <source>
        <dbReference type="ARBA" id="ARBA00022840"/>
    </source>
</evidence>
<organism evidence="10 11">
    <name type="scientific">Kitasatospora phosalacinea</name>
    <dbReference type="NCBI Taxonomy" id="2065"/>
    <lineage>
        <taxon>Bacteria</taxon>
        <taxon>Bacillati</taxon>
        <taxon>Actinomycetota</taxon>
        <taxon>Actinomycetes</taxon>
        <taxon>Kitasatosporales</taxon>
        <taxon>Streptomycetaceae</taxon>
        <taxon>Kitasatospora</taxon>
    </lineage>
</organism>
<keyword evidence="8" id="KW-1133">Transmembrane helix</keyword>
<feature type="transmembrane region" description="Helical" evidence="8">
    <location>
        <begin position="322"/>
        <end position="341"/>
    </location>
</feature>
<feature type="transmembrane region" description="Helical" evidence="8">
    <location>
        <begin position="385"/>
        <end position="403"/>
    </location>
</feature>
<evidence type="ECO:0000256" key="7">
    <source>
        <dbReference type="PROSITE-ProRule" id="PRU10141"/>
    </source>
</evidence>
<keyword evidence="2" id="KW-0723">Serine/threonine-protein kinase</keyword>
<evidence type="ECO:0000256" key="5">
    <source>
        <dbReference type="ARBA" id="ARBA00022777"/>
    </source>
</evidence>
<accession>A0A9W6QE13</accession>
<dbReference type="AlphaFoldDB" id="A0A9W6QE13"/>
<evidence type="ECO:0000256" key="4">
    <source>
        <dbReference type="ARBA" id="ARBA00022741"/>
    </source>
</evidence>
<dbReference type="InterPro" id="IPR000719">
    <property type="entry name" value="Prot_kinase_dom"/>
</dbReference>
<keyword evidence="5" id="KW-0418">Kinase</keyword>
<dbReference type="EMBL" id="BSSA01000023">
    <property type="protein sequence ID" value="GLW73251.1"/>
    <property type="molecule type" value="Genomic_DNA"/>
</dbReference>
<dbReference type="PROSITE" id="PS50011">
    <property type="entry name" value="PROTEIN_KINASE_DOM"/>
    <property type="match status" value="1"/>
</dbReference>
<dbReference type="PANTHER" id="PTHR43289">
    <property type="entry name" value="MITOGEN-ACTIVATED PROTEIN KINASE KINASE KINASE 20-RELATED"/>
    <property type="match status" value="1"/>
</dbReference>
<feature type="transmembrane region" description="Helical" evidence="8">
    <location>
        <begin position="415"/>
        <end position="437"/>
    </location>
</feature>
<keyword evidence="8" id="KW-0472">Membrane</keyword>
<dbReference type="SUPFAM" id="SSF56112">
    <property type="entry name" value="Protein kinase-like (PK-like)"/>
    <property type="match status" value="1"/>
</dbReference>
<reference evidence="10" key="1">
    <citation type="submission" date="2023-02" db="EMBL/GenBank/DDBJ databases">
        <title>Kitasatospora phosalacinea NBRC 14627.</title>
        <authorList>
            <person name="Ichikawa N."/>
            <person name="Sato H."/>
            <person name="Tonouchi N."/>
        </authorList>
    </citation>
    <scope>NUCLEOTIDE SEQUENCE</scope>
    <source>
        <strain evidence="10">NBRC 14627</strain>
    </source>
</reference>
<evidence type="ECO:0000256" key="1">
    <source>
        <dbReference type="ARBA" id="ARBA00012513"/>
    </source>
</evidence>
<evidence type="ECO:0000259" key="9">
    <source>
        <dbReference type="PROSITE" id="PS50011"/>
    </source>
</evidence>
<evidence type="ECO:0000256" key="3">
    <source>
        <dbReference type="ARBA" id="ARBA00022679"/>
    </source>
</evidence>
<dbReference type="Pfam" id="PF00069">
    <property type="entry name" value="Pkinase"/>
    <property type="match status" value="1"/>
</dbReference>
<evidence type="ECO:0000256" key="2">
    <source>
        <dbReference type="ARBA" id="ARBA00022527"/>
    </source>
</evidence>
<dbReference type="PROSITE" id="PS00107">
    <property type="entry name" value="PROTEIN_KINASE_ATP"/>
    <property type="match status" value="1"/>
</dbReference>
<dbReference type="EC" id="2.7.11.1" evidence="1"/>
<keyword evidence="4 7" id="KW-0547">Nucleotide-binding</keyword>
<dbReference type="GO" id="GO:0005524">
    <property type="term" value="F:ATP binding"/>
    <property type="evidence" value="ECO:0007669"/>
    <property type="project" value="UniProtKB-UniRule"/>
</dbReference>
<dbReference type="InterPro" id="IPR017441">
    <property type="entry name" value="Protein_kinase_ATP_BS"/>
</dbReference>
<keyword evidence="8" id="KW-0812">Transmembrane</keyword>
<dbReference type="Gene3D" id="1.10.510.10">
    <property type="entry name" value="Transferase(Phosphotransferase) domain 1"/>
    <property type="match status" value="1"/>
</dbReference>
<evidence type="ECO:0000256" key="8">
    <source>
        <dbReference type="SAM" id="Phobius"/>
    </source>
</evidence>
<comment type="caution">
    <text evidence="10">The sequence shown here is derived from an EMBL/GenBank/DDBJ whole genome shotgun (WGS) entry which is preliminary data.</text>
</comment>
<protein>
    <recommendedName>
        <fullName evidence="1">non-specific serine/threonine protein kinase</fullName>
        <ecNumber evidence="1">2.7.11.1</ecNumber>
    </recommendedName>
</protein>
<keyword evidence="6 7" id="KW-0067">ATP-binding</keyword>
<dbReference type="RefSeq" id="WP_285738896.1">
    <property type="nucleotide sequence ID" value="NZ_BSSA01000023.1"/>
</dbReference>
<gene>
    <name evidence="10" type="ORF">Kpho02_55500</name>
</gene>
<dbReference type="SMART" id="SM00220">
    <property type="entry name" value="S_TKc"/>
    <property type="match status" value="1"/>
</dbReference>
<feature type="domain" description="Protein kinase" evidence="9">
    <location>
        <begin position="15"/>
        <end position="284"/>
    </location>
</feature>
<feature type="transmembrane region" description="Helical" evidence="8">
    <location>
        <begin position="457"/>
        <end position="478"/>
    </location>
</feature>
<proteinExistence type="predicted"/>
<dbReference type="PROSITE" id="PS00108">
    <property type="entry name" value="PROTEIN_KINASE_ST"/>
    <property type="match status" value="1"/>
</dbReference>
<keyword evidence="3" id="KW-0808">Transferase</keyword>
<feature type="binding site" evidence="7">
    <location>
        <position position="44"/>
    </location>
    <ligand>
        <name>ATP</name>
        <dbReference type="ChEBI" id="CHEBI:30616"/>
    </ligand>
</feature>
<dbReference type="CDD" id="cd14014">
    <property type="entry name" value="STKc_PknB_like"/>
    <property type="match status" value="1"/>
</dbReference>
<dbReference type="GO" id="GO:0004674">
    <property type="term" value="F:protein serine/threonine kinase activity"/>
    <property type="evidence" value="ECO:0007669"/>
    <property type="project" value="UniProtKB-KW"/>
</dbReference>
<sequence>MTEDRQAGRLVGGRYRLVRALGAGGFGSVWLARDETLGVDVAVKEVRLPPAGTAAERAELLERARREARHAARLRDHPHVVGVHDVVLDGGAPWTVMQLIVGRSLHERIAADGPLPVPEAVRVATAVLSALEAAHAAGIVHRDVKPANVLLADDGRVLLADFGIAVQQDQTALTTDGVFLGSLDYVAPERARGAVAAPSGDLFSLGATLYQAVEGRLPFRRDTPAGTLTAVLFDPPPPYALAGPLAPLLDGLLAKDPAARLTGPQAAALLAALPPTTPPAHPVPAPALTAPATVLHRPPATALCDAPPTAAPAAAPAARRTVAAVLLPLAVLALFAAALPLKALLPRVDPPQSVPWADLSQQYVLVHQLLDLNRFPSAGPTGMPFWLWLLPTVAALVASAAVPARAPAALRLPGLAGSLVLPVRLLAAGSQLGTGYFRRHLPPVLAGHVVVDHGPGWWLLLAASLAAPAVLLQQYLAVRRRSA</sequence>
<dbReference type="InterPro" id="IPR011009">
    <property type="entry name" value="Kinase-like_dom_sf"/>
</dbReference>
<evidence type="ECO:0000313" key="10">
    <source>
        <dbReference type="EMBL" id="GLW73251.1"/>
    </source>
</evidence>
<dbReference type="InterPro" id="IPR008271">
    <property type="entry name" value="Ser/Thr_kinase_AS"/>
</dbReference>
<evidence type="ECO:0000313" key="11">
    <source>
        <dbReference type="Proteomes" id="UP001165041"/>
    </source>
</evidence>
<dbReference type="Gene3D" id="3.30.200.20">
    <property type="entry name" value="Phosphorylase Kinase, domain 1"/>
    <property type="match status" value="1"/>
</dbReference>
<name>A0A9W6QE13_9ACTN</name>
<dbReference type="Proteomes" id="UP001165041">
    <property type="component" value="Unassembled WGS sequence"/>
</dbReference>